<feature type="non-terminal residue" evidence="2">
    <location>
        <position position="1"/>
    </location>
</feature>
<dbReference type="EMBL" id="JXIG01000496">
    <property type="protein sequence ID" value="KIU01284.1"/>
    <property type="molecule type" value="Genomic_DNA"/>
</dbReference>
<feature type="compositionally biased region" description="Pro residues" evidence="1">
    <location>
        <begin position="159"/>
        <end position="170"/>
    </location>
</feature>
<feature type="compositionally biased region" description="Basic and acidic residues" evidence="1">
    <location>
        <begin position="117"/>
        <end position="126"/>
    </location>
</feature>
<reference evidence="2 3" key="1">
    <citation type="submission" date="2015-01" db="EMBL/GenBank/DDBJ databases">
        <title>Characterization of Swiss Staphylococcus aureus strains involved in food poisoning.</title>
        <authorList>
            <person name="Crovadore J."/>
            <person name="Chablais R."/>
            <person name="Tonacini J."/>
            <person name="Schnyder B."/>
            <person name="Lefort F."/>
        </authorList>
    </citation>
    <scope>NUCLEOTIDE SEQUENCE [LARGE SCALE GENOMIC DNA]</scope>
    <source>
        <strain evidence="2 3">SA-120</strain>
    </source>
</reference>
<evidence type="ECO:0000256" key="1">
    <source>
        <dbReference type="SAM" id="MobiDB-lite"/>
    </source>
</evidence>
<name>A0AA40MKR4_STAAU</name>
<dbReference type="Proteomes" id="UP000032274">
    <property type="component" value="Unassembled WGS sequence"/>
</dbReference>
<protein>
    <submittedName>
        <fullName evidence="2">Uncharacterized protein</fullName>
    </submittedName>
</protein>
<comment type="caution">
    <text evidence="2">The sequence shown here is derived from an EMBL/GenBank/DDBJ whole genome shotgun (WGS) entry which is preliminary data.</text>
</comment>
<gene>
    <name evidence="2" type="ORF">QU38_02315</name>
</gene>
<sequence length="170" mass="17361">LCAQRLPPCRAAARAASPLLLGDGLCRDCPGGAGGGAGALSRDPRPGGAGRGDRRLAPVAGRRTVRRARFGGLVPRAQPCAGRGRARAGGDRNADRRGRRPPAVPRGAEPAPAARRSAGDDGRGDDGDVLILVRPTIGEGAGAGPRALPVSRDEQASPHPRPCRLPAPRH</sequence>
<proteinExistence type="predicted"/>
<feature type="non-terminal residue" evidence="2">
    <location>
        <position position="170"/>
    </location>
</feature>
<evidence type="ECO:0000313" key="2">
    <source>
        <dbReference type="EMBL" id="KIU01284.1"/>
    </source>
</evidence>
<feature type="region of interest" description="Disordered" evidence="1">
    <location>
        <begin position="32"/>
        <end position="170"/>
    </location>
</feature>
<accession>A0AA40MKR4</accession>
<dbReference type="AlphaFoldDB" id="A0AA40MKR4"/>
<feature type="compositionally biased region" description="Low complexity" evidence="1">
    <location>
        <begin position="105"/>
        <end position="116"/>
    </location>
</feature>
<organism evidence="2 3">
    <name type="scientific">Staphylococcus aureus</name>
    <dbReference type="NCBI Taxonomy" id="1280"/>
    <lineage>
        <taxon>Bacteria</taxon>
        <taxon>Bacillati</taxon>
        <taxon>Bacillota</taxon>
        <taxon>Bacilli</taxon>
        <taxon>Bacillales</taxon>
        <taxon>Staphylococcaceae</taxon>
        <taxon>Staphylococcus</taxon>
    </lineage>
</organism>
<evidence type="ECO:0000313" key="3">
    <source>
        <dbReference type="Proteomes" id="UP000032274"/>
    </source>
</evidence>